<evidence type="ECO:0000256" key="4">
    <source>
        <dbReference type="ARBA" id="ARBA00022917"/>
    </source>
</evidence>
<dbReference type="Pfam" id="PF01765">
    <property type="entry name" value="RRF"/>
    <property type="match status" value="1"/>
</dbReference>
<evidence type="ECO:0000313" key="9">
    <source>
        <dbReference type="Proteomes" id="UP000012112"/>
    </source>
</evidence>
<sequence>MASNAIISGMKTKMDKTIELVKKDFGTVRTGRANPSLVEDIRVDYYGTQTPINQLGNISVPEPRMLVISPYDKGIMKDIEKAIQTSGLGLQPTNDGVVIRIVIPELTGERRKELAKVVKSKSEEKKVAIRNIRRDAMEDLKKHTEGMSQDEIKSVQDQIQKITDSYIDKISSLTTEKEKEITTI</sequence>
<dbReference type="HAMAP" id="MF_00040">
    <property type="entry name" value="RRF"/>
    <property type="match status" value="1"/>
</dbReference>
<comment type="function">
    <text evidence="5 6">Responsible for the release of ribosomes from messenger RNA at the termination of protein biosynthesis. May increase the efficiency of translation by recycling ribosomes from one round of translation to another.</text>
</comment>
<dbReference type="AlphaFoldDB" id="M6VC69"/>
<comment type="subcellular location">
    <subcellularLocation>
        <location evidence="1 6">Cytoplasm</location>
    </subcellularLocation>
</comment>
<feature type="domain" description="Ribosome recycling factor" evidence="7">
    <location>
        <begin position="22"/>
        <end position="181"/>
    </location>
</feature>
<dbReference type="CDD" id="cd00520">
    <property type="entry name" value="RRF"/>
    <property type="match status" value="1"/>
</dbReference>
<evidence type="ECO:0000256" key="6">
    <source>
        <dbReference type="HAMAP-Rule" id="MF_00040"/>
    </source>
</evidence>
<evidence type="ECO:0000256" key="5">
    <source>
        <dbReference type="ARBA" id="ARBA00025050"/>
    </source>
</evidence>
<dbReference type="NCBIfam" id="TIGR00496">
    <property type="entry name" value="frr"/>
    <property type="match status" value="1"/>
</dbReference>
<accession>M6VC69</accession>
<evidence type="ECO:0000313" key="8">
    <source>
        <dbReference type="EMBL" id="EMO52626.1"/>
    </source>
</evidence>
<dbReference type="Gene3D" id="3.30.1360.40">
    <property type="match status" value="1"/>
</dbReference>
<gene>
    <name evidence="6 8" type="primary">frr</name>
    <name evidence="8" type="ORF">LEP1GSC172_1651</name>
</gene>
<keyword evidence="4 6" id="KW-0648">Protein biosynthesis</keyword>
<dbReference type="InterPro" id="IPR002661">
    <property type="entry name" value="Ribosome_recyc_fac"/>
</dbReference>
<reference evidence="8 9" key="1">
    <citation type="submission" date="2013-01" db="EMBL/GenBank/DDBJ databases">
        <authorList>
            <person name="Harkins D.M."/>
            <person name="Durkin A.S."/>
            <person name="Brinkac L.M."/>
            <person name="Haft D.H."/>
            <person name="Selengut J.D."/>
            <person name="Sanka R."/>
            <person name="DePew J."/>
            <person name="Purushe J."/>
            <person name="Matthias M.A."/>
            <person name="Vinetz J.M."/>
            <person name="Sutton G.G."/>
            <person name="Nierman W.C."/>
            <person name="Fouts D.E."/>
        </authorList>
    </citation>
    <scope>NUCLEOTIDE SEQUENCE [LARGE SCALE GENOMIC DNA]</scope>
    <source>
        <strain evidence="8 9">HAI1536</strain>
    </source>
</reference>
<proteinExistence type="inferred from homology"/>
<dbReference type="InterPro" id="IPR023584">
    <property type="entry name" value="Ribosome_recyc_fac_dom"/>
</dbReference>
<dbReference type="FunFam" id="3.30.1360.40:FF:000001">
    <property type="entry name" value="Ribosome-recycling factor"/>
    <property type="match status" value="1"/>
</dbReference>
<dbReference type="GO" id="GO:0043023">
    <property type="term" value="F:ribosomal large subunit binding"/>
    <property type="evidence" value="ECO:0007669"/>
    <property type="project" value="TreeGrafter"/>
</dbReference>
<evidence type="ECO:0000259" key="7">
    <source>
        <dbReference type="Pfam" id="PF01765"/>
    </source>
</evidence>
<evidence type="ECO:0000256" key="2">
    <source>
        <dbReference type="ARBA" id="ARBA00005912"/>
    </source>
</evidence>
<dbReference type="FunFam" id="1.10.132.20:FF:000001">
    <property type="entry name" value="Ribosome-recycling factor"/>
    <property type="match status" value="1"/>
</dbReference>
<dbReference type="RefSeq" id="WP_002179624.1">
    <property type="nucleotide sequence ID" value="NZ_AKWD02000055.1"/>
</dbReference>
<comment type="similarity">
    <text evidence="2 6">Belongs to the RRF family.</text>
</comment>
<dbReference type="PANTHER" id="PTHR20982">
    <property type="entry name" value="RIBOSOME RECYCLING FACTOR"/>
    <property type="match status" value="1"/>
</dbReference>
<dbReference type="GO" id="GO:0005737">
    <property type="term" value="C:cytoplasm"/>
    <property type="evidence" value="ECO:0007669"/>
    <property type="project" value="UniProtKB-SubCell"/>
</dbReference>
<dbReference type="EMBL" id="AKWD02000055">
    <property type="protein sequence ID" value="EMO52626.1"/>
    <property type="molecule type" value="Genomic_DNA"/>
</dbReference>
<dbReference type="PANTHER" id="PTHR20982:SF3">
    <property type="entry name" value="MITOCHONDRIAL RIBOSOME RECYCLING FACTOR PSEUDO 1"/>
    <property type="match status" value="1"/>
</dbReference>
<protein>
    <recommendedName>
        <fullName evidence="6">Ribosome-recycling factor</fullName>
        <shortName evidence="6">RRF</shortName>
    </recommendedName>
    <alternativeName>
        <fullName evidence="6">Ribosome-releasing factor</fullName>
    </alternativeName>
</protein>
<organism evidence="8 9">
    <name type="scientific">Leptospira noguchii</name>
    <dbReference type="NCBI Taxonomy" id="28182"/>
    <lineage>
        <taxon>Bacteria</taxon>
        <taxon>Pseudomonadati</taxon>
        <taxon>Spirochaetota</taxon>
        <taxon>Spirochaetia</taxon>
        <taxon>Leptospirales</taxon>
        <taxon>Leptospiraceae</taxon>
        <taxon>Leptospira</taxon>
    </lineage>
</organism>
<comment type="caution">
    <text evidence="8">The sequence shown here is derived from an EMBL/GenBank/DDBJ whole genome shotgun (WGS) entry which is preliminary data.</text>
</comment>
<dbReference type="GeneID" id="23202554"/>
<dbReference type="SUPFAM" id="SSF55194">
    <property type="entry name" value="Ribosome recycling factor, RRF"/>
    <property type="match status" value="1"/>
</dbReference>
<keyword evidence="3 6" id="KW-0963">Cytoplasm</keyword>
<dbReference type="Gene3D" id="1.10.132.20">
    <property type="entry name" value="Ribosome-recycling factor"/>
    <property type="match status" value="1"/>
</dbReference>
<evidence type="ECO:0000256" key="3">
    <source>
        <dbReference type="ARBA" id="ARBA00022490"/>
    </source>
</evidence>
<dbReference type="InterPro" id="IPR036191">
    <property type="entry name" value="RRF_sf"/>
</dbReference>
<evidence type="ECO:0000256" key="1">
    <source>
        <dbReference type="ARBA" id="ARBA00004496"/>
    </source>
</evidence>
<dbReference type="STRING" id="28182.GCA_001568325_00593"/>
<dbReference type="OrthoDB" id="9804006at2"/>
<name>M6VC69_9LEPT</name>
<dbReference type="Proteomes" id="UP000012112">
    <property type="component" value="Unassembled WGS sequence"/>
</dbReference>
<dbReference type="GO" id="GO:0006415">
    <property type="term" value="P:translational termination"/>
    <property type="evidence" value="ECO:0007669"/>
    <property type="project" value="UniProtKB-UniRule"/>
</dbReference>